<evidence type="ECO:0000256" key="1">
    <source>
        <dbReference type="ARBA" id="ARBA00022723"/>
    </source>
</evidence>
<dbReference type="CDD" id="cd00530">
    <property type="entry name" value="PTE"/>
    <property type="match status" value="1"/>
</dbReference>
<keyword evidence="6" id="KW-1185">Reference proteome</keyword>
<evidence type="ECO:0000256" key="3">
    <source>
        <dbReference type="PIRSR" id="PIRSR601559-52"/>
    </source>
</evidence>
<sequence length="351" mass="38789">MTSNDLSGRVQTVLGPVDPGQLGRTLTHEHILFDGSWVKTWFPSASDQAFYEKPVSQEILGKIRHRLKENRDNGRLEDIQTAIEEVGLFKQYGGGTLVEVSSIGIGRDPIGLARVSNATGVNIVMGASYYVNTHHPPGMDDLTEDDIVDLIVGDITEGAEGTGIRSGIIGEVGCDWPLTDNERKVLKASARAQRMTGAPLLIHPGRDETAPLEIIDILDRAGADLSHTIMGHLDRTVFERGTLKQIAESGCYMEWDLFGWVGSYYSTNLNIDMPSDDQRLERIAWISSEGYGRKVVVAQDICTKHRLEKFGGHGYSYILDHIAPRMLYRGFTPEGVHDILVSNPAEVLTFR</sequence>
<name>A0AA35RGW5_GEOBA</name>
<accession>A0AA35RGW5</accession>
<dbReference type="PROSITE" id="PS01322">
    <property type="entry name" value="PHOSPHOTRIESTERASE_1"/>
    <property type="match status" value="1"/>
</dbReference>
<keyword evidence="1 3" id="KW-0479">Metal-binding</keyword>
<dbReference type="Gene3D" id="3.20.20.140">
    <property type="entry name" value="Metal-dependent hydrolases"/>
    <property type="match status" value="1"/>
</dbReference>
<dbReference type="GO" id="GO:0008270">
    <property type="term" value="F:zinc ion binding"/>
    <property type="evidence" value="ECO:0007669"/>
    <property type="project" value="InterPro"/>
</dbReference>
<evidence type="ECO:0000313" key="5">
    <source>
        <dbReference type="EMBL" id="CAI8011263.1"/>
    </source>
</evidence>
<feature type="binding site" evidence="3">
    <location>
        <position position="171"/>
    </location>
    <ligand>
        <name>a divalent metal cation</name>
        <dbReference type="ChEBI" id="CHEBI:60240"/>
        <label>2</label>
    </ligand>
</feature>
<dbReference type="InterPro" id="IPR017947">
    <property type="entry name" value="AryldialkylPase_Zn-BS"/>
</dbReference>
<feature type="binding site" evidence="3">
    <location>
        <position position="171"/>
    </location>
    <ligand>
        <name>a divalent metal cation</name>
        <dbReference type="ChEBI" id="CHEBI:60240"/>
        <label>1</label>
    </ligand>
</feature>
<evidence type="ECO:0000256" key="2">
    <source>
        <dbReference type="ARBA" id="ARBA00022801"/>
    </source>
</evidence>
<feature type="binding site" evidence="3">
    <location>
        <position position="28"/>
    </location>
    <ligand>
        <name>a divalent metal cation</name>
        <dbReference type="ChEBI" id="CHEBI:60240"/>
        <label>1</label>
    </ligand>
</feature>
<comment type="similarity">
    <text evidence="4">Belongs to the metallo-dependent hydrolases superfamily. Phosphotriesterase family.</text>
</comment>
<dbReference type="SUPFAM" id="SSF51556">
    <property type="entry name" value="Metallo-dependent hydrolases"/>
    <property type="match status" value="1"/>
</dbReference>
<organism evidence="5 6">
    <name type="scientific">Geodia barretti</name>
    <name type="common">Barrett's horny sponge</name>
    <dbReference type="NCBI Taxonomy" id="519541"/>
    <lineage>
        <taxon>Eukaryota</taxon>
        <taxon>Metazoa</taxon>
        <taxon>Porifera</taxon>
        <taxon>Demospongiae</taxon>
        <taxon>Heteroscleromorpha</taxon>
        <taxon>Tetractinellida</taxon>
        <taxon>Astrophorina</taxon>
        <taxon>Geodiidae</taxon>
        <taxon>Geodia</taxon>
    </lineage>
</organism>
<feature type="binding site" evidence="3">
    <location>
        <position position="203"/>
    </location>
    <ligand>
        <name>a divalent metal cation</name>
        <dbReference type="ChEBI" id="CHEBI:60240"/>
        <label>2</label>
    </ligand>
</feature>
<proteinExistence type="inferred from homology"/>
<dbReference type="AlphaFoldDB" id="A0AA35RGW5"/>
<dbReference type="PANTHER" id="PTHR10819">
    <property type="entry name" value="PHOSPHOTRIESTERASE-RELATED"/>
    <property type="match status" value="1"/>
</dbReference>
<dbReference type="InterPro" id="IPR032466">
    <property type="entry name" value="Metal_Hydrolase"/>
</dbReference>
<dbReference type="InterPro" id="IPR001559">
    <property type="entry name" value="Phosphotriesterase"/>
</dbReference>
<comment type="cofactor">
    <cofactor evidence="3">
        <name>a divalent metal cation</name>
        <dbReference type="ChEBI" id="CHEBI:60240"/>
    </cofactor>
    <text evidence="3">Binds 2 divalent metal cations per subunit.</text>
</comment>
<feature type="binding site" evidence="3">
    <location>
        <position position="300"/>
    </location>
    <ligand>
        <name>a divalent metal cation</name>
        <dbReference type="ChEBI" id="CHEBI:60240"/>
        <label>1</label>
    </ligand>
</feature>
<dbReference type="Pfam" id="PF02126">
    <property type="entry name" value="PTE"/>
    <property type="match status" value="1"/>
</dbReference>
<dbReference type="PROSITE" id="PS51347">
    <property type="entry name" value="PHOSPHOTRIESTERASE_2"/>
    <property type="match status" value="1"/>
</dbReference>
<protein>
    <submittedName>
        <fullName evidence="5">Phosphotriesterase-related protein</fullName>
    </submittedName>
</protein>
<dbReference type="PANTHER" id="PTHR10819:SF3">
    <property type="entry name" value="PHOSPHOTRIESTERASE-RELATED PROTEIN"/>
    <property type="match status" value="1"/>
</dbReference>
<feature type="binding site" evidence="3">
    <location>
        <position position="232"/>
    </location>
    <ligand>
        <name>a divalent metal cation</name>
        <dbReference type="ChEBI" id="CHEBI:60240"/>
        <label>2</label>
    </ligand>
</feature>
<evidence type="ECO:0000313" key="6">
    <source>
        <dbReference type="Proteomes" id="UP001174909"/>
    </source>
</evidence>
<comment type="caution">
    <text evidence="4">Lacks conserved residue(s) required for the propagation of feature annotation.</text>
</comment>
<dbReference type="EMBL" id="CASHTH010001093">
    <property type="protein sequence ID" value="CAI8011263.1"/>
    <property type="molecule type" value="Genomic_DNA"/>
</dbReference>
<dbReference type="Proteomes" id="UP001174909">
    <property type="component" value="Unassembled WGS sequence"/>
</dbReference>
<feature type="binding site" evidence="3">
    <location>
        <position position="30"/>
    </location>
    <ligand>
        <name>a divalent metal cation</name>
        <dbReference type="ChEBI" id="CHEBI:60240"/>
        <label>1</label>
    </ligand>
</feature>
<keyword evidence="2" id="KW-0378">Hydrolase</keyword>
<gene>
    <name evidence="5" type="ORF">GBAR_LOCUS7295</name>
</gene>
<dbReference type="GO" id="GO:0016788">
    <property type="term" value="F:hydrolase activity, acting on ester bonds"/>
    <property type="evidence" value="ECO:0007669"/>
    <property type="project" value="InterPro"/>
</dbReference>
<comment type="caution">
    <text evidence="5">The sequence shown here is derived from an EMBL/GenBank/DDBJ whole genome shotgun (WGS) entry which is preliminary data.</text>
</comment>
<reference evidence="5" key="1">
    <citation type="submission" date="2023-03" db="EMBL/GenBank/DDBJ databases">
        <authorList>
            <person name="Steffen K."/>
            <person name="Cardenas P."/>
        </authorList>
    </citation>
    <scope>NUCLEOTIDE SEQUENCE</scope>
</reference>
<evidence type="ECO:0000256" key="4">
    <source>
        <dbReference type="PROSITE-ProRule" id="PRU00679"/>
    </source>
</evidence>